<accession>A0A6M3II64</accession>
<dbReference type="EMBL" id="MT141254">
    <property type="protein sequence ID" value="QJA57094.1"/>
    <property type="molecule type" value="Genomic_DNA"/>
</dbReference>
<sequence>MNTSNCPRCKEPLYGLDGHVTFRYKANWYKEKATDRLVAWMSEEPYPPTTIFECPKCKAYITSNYQEACRLVGAKEGKVVRNVS</sequence>
<protein>
    <submittedName>
        <fullName evidence="1">Uncharacterized protein</fullName>
    </submittedName>
</protein>
<dbReference type="EMBL" id="MT142138">
    <property type="protein sequence ID" value="QJA75064.1"/>
    <property type="molecule type" value="Genomic_DNA"/>
</dbReference>
<reference evidence="1" key="1">
    <citation type="submission" date="2020-03" db="EMBL/GenBank/DDBJ databases">
        <title>The deep terrestrial virosphere.</title>
        <authorList>
            <person name="Holmfeldt K."/>
            <person name="Nilsson E."/>
            <person name="Simone D."/>
            <person name="Lopez-Fernandez M."/>
            <person name="Wu X."/>
            <person name="de Brujin I."/>
            <person name="Lundin D."/>
            <person name="Andersson A."/>
            <person name="Bertilsson S."/>
            <person name="Dopson M."/>
        </authorList>
    </citation>
    <scope>NUCLEOTIDE SEQUENCE</scope>
    <source>
        <strain evidence="2">MM415A01874</strain>
        <strain evidence="1">MM415B01715</strain>
    </source>
</reference>
<evidence type="ECO:0000313" key="1">
    <source>
        <dbReference type="EMBL" id="QJA57094.1"/>
    </source>
</evidence>
<dbReference type="AlphaFoldDB" id="A0A6M3II64"/>
<proteinExistence type="predicted"/>
<gene>
    <name evidence="2" type="ORF">MM415A01874_0012</name>
    <name evidence="1" type="ORF">MM415B01715_0006</name>
</gene>
<organism evidence="1">
    <name type="scientific">viral metagenome</name>
    <dbReference type="NCBI Taxonomy" id="1070528"/>
    <lineage>
        <taxon>unclassified sequences</taxon>
        <taxon>metagenomes</taxon>
        <taxon>organismal metagenomes</taxon>
    </lineage>
</organism>
<name>A0A6M3II64_9ZZZZ</name>
<evidence type="ECO:0000313" key="2">
    <source>
        <dbReference type="EMBL" id="QJA75064.1"/>
    </source>
</evidence>